<comment type="caution">
    <text evidence="8">The sequence shown here is derived from an EMBL/GenBank/DDBJ whole genome shotgun (WGS) entry which is preliminary data.</text>
</comment>
<keyword evidence="9" id="KW-1185">Reference proteome</keyword>
<evidence type="ECO:0000256" key="1">
    <source>
        <dbReference type="ARBA" id="ARBA00004651"/>
    </source>
</evidence>
<comment type="subcellular location">
    <subcellularLocation>
        <location evidence="1">Cell membrane</location>
        <topology evidence="1">Multi-pass membrane protein</topology>
    </subcellularLocation>
</comment>
<keyword evidence="5 6" id="KW-0472">Membrane</keyword>
<evidence type="ECO:0000256" key="4">
    <source>
        <dbReference type="ARBA" id="ARBA00022989"/>
    </source>
</evidence>
<evidence type="ECO:0000256" key="2">
    <source>
        <dbReference type="ARBA" id="ARBA00022475"/>
    </source>
</evidence>
<feature type="transmembrane region" description="Helical" evidence="6">
    <location>
        <begin position="373"/>
        <end position="398"/>
    </location>
</feature>
<proteinExistence type="predicted"/>
<dbReference type="InterPro" id="IPR038766">
    <property type="entry name" value="Membrane_comp_ABC_pdt"/>
</dbReference>
<keyword evidence="4 6" id="KW-1133">Transmembrane helix</keyword>
<keyword evidence="2" id="KW-1003">Cell membrane</keyword>
<dbReference type="Pfam" id="PF02687">
    <property type="entry name" value="FtsX"/>
    <property type="match status" value="2"/>
</dbReference>
<feature type="transmembrane region" description="Helical" evidence="6">
    <location>
        <begin position="28"/>
        <end position="55"/>
    </location>
</feature>
<feature type="transmembrane region" description="Helical" evidence="6">
    <location>
        <begin position="290"/>
        <end position="312"/>
    </location>
</feature>
<name>A0ABV9TTC5_9ACTN</name>
<evidence type="ECO:0000256" key="5">
    <source>
        <dbReference type="ARBA" id="ARBA00023136"/>
    </source>
</evidence>
<feature type="transmembrane region" description="Helical" evidence="6">
    <location>
        <begin position="332"/>
        <end position="352"/>
    </location>
</feature>
<dbReference type="InterPro" id="IPR003838">
    <property type="entry name" value="ABC3_permease_C"/>
</dbReference>
<dbReference type="Proteomes" id="UP001595872">
    <property type="component" value="Unassembled WGS sequence"/>
</dbReference>
<evidence type="ECO:0000259" key="7">
    <source>
        <dbReference type="Pfam" id="PF02687"/>
    </source>
</evidence>
<dbReference type="EMBL" id="JBHSIT010000001">
    <property type="protein sequence ID" value="MFC4906696.1"/>
    <property type="molecule type" value="Genomic_DNA"/>
</dbReference>
<evidence type="ECO:0000256" key="3">
    <source>
        <dbReference type="ARBA" id="ARBA00022692"/>
    </source>
</evidence>
<protein>
    <submittedName>
        <fullName evidence="8">FtsX-like permease family protein</fullName>
    </submittedName>
</protein>
<dbReference type="PANTHER" id="PTHR30287">
    <property type="entry name" value="MEMBRANE COMPONENT OF PREDICTED ABC SUPERFAMILY METABOLITE UPTAKE TRANSPORTER"/>
    <property type="match status" value="1"/>
</dbReference>
<dbReference type="RefSeq" id="WP_378252376.1">
    <property type="nucleotide sequence ID" value="NZ_JBHSIT010000001.1"/>
</dbReference>
<feature type="domain" description="ABC3 transporter permease C-terminal" evidence="7">
    <location>
        <begin position="333"/>
        <end position="444"/>
    </location>
</feature>
<feature type="transmembrane region" description="Helical" evidence="6">
    <location>
        <begin position="67"/>
        <end position="91"/>
    </location>
</feature>
<dbReference type="PANTHER" id="PTHR30287:SF1">
    <property type="entry name" value="INNER MEMBRANE PROTEIN"/>
    <property type="match status" value="1"/>
</dbReference>
<evidence type="ECO:0000256" key="6">
    <source>
        <dbReference type="SAM" id="Phobius"/>
    </source>
</evidence>
<accession>A0ABV9TTC5</accession>
<feature type="domain" description="ABC3 transporter permease C-terminal" evidence="7">
    <location>
        <begin position="69"/>
        <end position="189"/>
    </location>
</feature>
<evidence type="ECO:0000313" key="8">
    <source>
        <dbReference type="EMBL" id="MFC4906696.1"/>
    </source>
</evidence>
<feature type="transmembrane region" description="Helical" evidence="6">
    <location>
        <begin position="418"/>
        <end position="438"/>
    </location>
</feature>
<feature type="transmembrane region" description="Helical" evidence="6">
    <location>
        <begin position="242"/>
        <end position="269"/>
    </location>
</feature>
<organism evidence="8 9">
    <name type="scientific">Actinomadura gamaensis</name>
    <dbReference type="NCBI Taxonomy" id="1763541"/>
    <lineage>
        <taxon>Bacteria</taxon>
        <taxon>Bacillati</taxon>
        <taxon>Actinomycetota</taxon>
        <taxon>Actinomycetes</taxon>
        <taxon>Streptosporangiales</taxon>
        <taxon>Thermomonosporaceae</taxon>
        <taxon>Actinomadura</taxon>
    </lineage>
</organism>
<keyword evidence="3 6" id="KW-0812">Transmembrane</keyword>
<feature type="transmembrane region" description="Helical" evidence="6">
    <location>
        <begin position="112"/>
        <end position="143"/>
    </location>
</feature>
<gene>
    <name evidence="8" type="ORF">ACFPCY_05160</name>
</gene>
<feature type="transmembrane region" description="Helical" evidence="6">
    <location>
        <begin position="163"/>
        <end position="182"/>
    </location>
</feature>
<feature type="transmembrane region" description="Helical" evidence="6">
    <location>
        <begin position="203"/>
        <end position="222"/>
    </location>
</feature>
<reference evidence="9" key="1">
    <citation type="journal article" date="2019" name="Int. J. Syst. Evol. Microbiol.">
        <title>The Global Catalogue of Microorganisms (GCM) 10K type strain sequencing project: providing services to taxonomists for standard genome sequencing and annotation.</title>
        <authorList>
            <consortium name="The Broad Institute Genomics Platform"/>
            <consortium name="The Broad Institute Genome Sequencing Center for Infectious Disease"/>
            <person name="Wu L."/>
            <person name="Ma J."/>
        </authorList>
    </citation>
    <scope>NUCLEOTIDE SEQUENCE [LARGE SCALE GENOMIC DNA]</scope>
    <source>
        <strain evidence="9">KLKA75</strain>
    </source>
</reference>
<evidence type="ECO:0000313" key="9">
    <source>
        <dbReference type="Proteomes" id="UP001595872"/>
    </source>
</evidence>
<sequence length="454" mass="46736">MSGIRPGGAPRAPLIMRLARRNVRHDRLGFAACFAAVAAAVVLVGGNALLVASAAPHEELDGVTGLLILSAFVSAFVAVFVVAGMLGLHASRRRRTWGLLRSIGMTGRQLRALVLTEALALALAASVAGSVLAVPYAGIVAWFVREVGLAPTGVPVVITPVPFVLALAAGPAVMLVAALGAARRAARMRPLEVLRETHVEKRIMPWPRAAFGATALLLGLWLTSETSRMPYKDAEAAVFGTAMLLCAGVGALGPALLHGLARGLGAVLVRIDRVPGRLAGSALLAAPGRAWPMVAPVMLTMALACTFLFAVSTEDAFKGVSRHGPAAWVAPLMVGSAAVFTVLAVVNASAVAMADRRDGLLLLRQLGALPAQLVRTVCWESLLATGVGALLGTVIAVVSLLPLGKSMTGHAWFAWSPVQYAGLLATCVVGGLAGGLGATRKARRGPLVPVAMPR</sequence>